<dbReference type="RefSeq" id="WP_077848082.1">
    <property type="nucleotide sequence ID" value="NZ_LZZM01000179.1"/>
</dbReference>
<dbReference type="Pfam" id="PF12229">
    <property type="entry name" value="PG_binding_4"/>
    <property type="match status" value="1"/>
</dbReference>
<gene>
    <name evidence="9" type="ORF">CLPUN_30090</name>
</gene>
<dbReference type="InterPro" id="IPR050979">
    <property type="entry name" value="LD-transpeptidase"/>
</dbReference>
<dbReference type="PANTHER" id="PTHR30582:SF33">
    <property type="entry name" value="EXPORTED PROTEIN"/>
    <property type="match status" value="1"/>
</dbReference>
<organism evidence="9 10">
    <name type="scientific">Clostridium puniceum</name>
    <dbReference type="NCBI Taxonomy" id="29367"/>
    <lineage>
        <taxon>Bacteria</taxon>
        <taxon>Bacillati</taxon>
        <taxon>Bacillota</taxon>
        <taxon>Clostridia</taxon>
        <taxon>Eubacteriales</taxon>
        <taxon>Clostridiaceae</taxon>
        <taxon>Clostridium</taxon>
    </lineage>
</organism>
<dbReference type="InterPro" id="IPR005490">
    <property type="entry name" value="LD_TPept_cat_dom"/>
</dbReference>
<dbReference type="SUPFAM" id="SSF141523">
    <property type="entry name" value="L,D-transpeptidase catalytic domain-like"/>
    <property type="match status" value="1"/>
</dbReference>
<keyword evidence="4 6" id="KW-0573">Peptidoglycan synthesis</keyword>
<feature type="active site" description="Proton donor/acceptor" evidence="6">
    <location>
        <position position="363"/>
    </location>
</feature>
<keyword evidence="7" id="KW-1133">Transmembrane helix</keyword>
<dbReference type="GO" id="GO:0016740">
    <property type="term" value="F:transferase activity"/>
    <property type="evidence" value="ECO:0007669"/>
    <property type="project" value="UniProtKB-KW"/>
</dbReference>
<dbReference type="InterPro" id="IPR038054">
    <property type="entry name" value="LD_TPept-like_central_sf"/>
</dbReference>
<comment type="pathway">
    <text evidence="1 6">Cell wall biogenesis; peptidoglycan biosynthesis.</text>
</comment>
<keyword evidence="7" id="KW-0812">Transmembrane</keyword>
<dbReference type="Gene3D" id="3.10.20.800">
    <property type="match status" value="1"/>
</dbReference>
<proteinExistence type="predicted"/>
<keyword evidence="10" id="KW-1185">Reference proteome</keyword>
<feature type="transmembrane region" description="Helical" evidence="7">
    <location>
        <begin position="12"/>
        <end position="34"/>
    </location>
</feature>
<feature type="active site" description="Nucleophile" evidence="6">
    <location>
        <position position="384"/>
    </location>
</feature>
<evidence type="ECO:0000256" key="6">
    <source>
        <dbReference type="PROSITE-ProRule" id="PRU01373"/>
    </source>
</evidence>
<protein>
    <submittedName>
        <fullName evidence="9">Putative peptidoglycan binding domain protein</fullName>
    </submittedName>
</protein>
<keyword evidence="3 6" id="KW-0133">Cell shape</keyword>
<feature type="domain" description="L,D-TPase catalytic" evidence="8">
    <location>
        <begin position="289"/>
        <end position="408"/>
    </location>
</feature>
<dbReference type="SUPFAM" id="SSF143985">
    <property type="entry name" value="L,D-transpeptidase pre-catalytic domain-like"/>
    <property type="match status" value="1"/>
</dbReference>
<dbReference type="InterPro" id="IPR022029">
    <property type="entry name" value="YoaR-like_PG-bd"/>
</dbReference>
<dbReference type="GO" id="GO:0071972">
    <property type="term" value="F:peptidoglycan L,D-transpeptidase activity"/>
    <property type="evidence" value="ECO:0007669"/>
    <property type="project" value="TreeGrafter"/>
</dbReference>
<keyword evidence="5 6" id="KW-0961">Cell wall biogenesis/degradation</keyword>
<dbReference type="PANTHER" id="PTHR30582">
    <property type="entry name" value="L,D-TRANSPEPTIDASE"/>
    <property type="match status" value="1"/>
</dbReference>
<evidence type="ECO:0000256" key="1">
    <source>
        <dbReference type="ARBA" id="ARBA00004752"/>
    </source>
</evidence>
<reference evidence="9 10" key="1">
    <citation type="submission" date="2016-05" db="EMBL/GenBank/DDBJ databases">
        <title>Microbial solvent formation.</title>
        <authorList>
            <person name="Poehlein A."/>
            <person name="Montoya Solano J.D."/>
            <person name="Flitsch S."/>
            <person name="Krabben P."/>
            <person name="Duerre P."/>
            <person name="Daniel R."/>
        </authorList>
    </citation>
    <scope>NUCLEOTIDE SEQUENCE [LARGE SCALE GENOMIC DNA]</scope>
    <source>
        <strain evidence="9 10">DSM 2619</strain>
    </source>
</reference>
<evidence type="ECO:0000256" key="7">
    <source>
        <dbReference type="SAM" id="Phobius"/>
    </source>
</evidence>
<accession>A0A1S8TEB8</accession>
<dbReference type="Gene3D" id="2.40.440.10">
    <property type="entry name" value="L,D-transpeptidase catalytic domain-like"/>
    <property type="match status" value="1"/>
</dbReference>
<evidence type="ECO:0000313" key="9">
    <source>
        <dbReference type="EMBL" id="OOM75972.1"/>
    </source>
</evidence>
<dbReference type="GO" id="GO:0018104">
    <property type="term" value="P:peptidoglycan-protein cross-linking"/>
    <property type="evidence" value="ECO:0007669"/>
    <property type="project" value="TreeGrafter"/>
</dbReference>
<evidence type="ECO:0000256" key="3">
    <source>
        <dbReference type="ARBA" id="ARBA00022960"/>
    </source>
</evidence>
<dbReference type="PROSITE" id="PS52029">
    <property type="entry name" value="LD_TPASE"/>
    <property type="match status" value="1"/>
</dbReference>
<keyword evidence="7" id="KW-0472">Membrane</keyword>
<dbReference type="GO" id="GO:0005576">
    <property type="term" value="C:extracellular region"/>
    <property type="evidence" value="ECO:0007669"/>
    <property type="project" value="TreeGrafter"/>
</dbReference>
<evidence type="ECO:0000256" key="5">
    <source>
        <dbReference type="ARBA" id="ARBA00023316"/>
    </source>
</evidence>
<name>A0A1S8TEB8_9CLOT</name>
<evidence type="ECO:0000259" key="8">
    <source>
        <dbReference type="PROSITE" id="PS52029"/>
    </source>
</evidence>
<dbReference type="GO" id="GO:0071555">
    <property type="term" value="P:cell wall organization"/>
    <property type="evidence" value="ECO:0007669"/>
    <property type="project" value="UniProtKB-UniRule"/>
</dbReference>
<dbReference type="OrthoDB" id="3176960at2"/>
<evidence type="ECO:0000313" key="10">
    <source>
        <dbReference type="Proteomes" id="UP000190890"/>
    </source>
</evidence>
<keyword evidence="2" id="KW-0808">Transferase</keyword>
<dbReference type="CDD" id="cd16913">
    <property type="entry name" value="YkuD_like"/>
    <property type="match status" value="1"/>
</dbReference>
<dbReference type="GO" id="GO:0008360">
    <property type="term" value="P:regulation of cell shape"/>
    <property type="evidence" value="ECO:0007669"/>
    <property type="project" value="UniProtKB-UniRule"/>
</dbReference>
<dbReference type="Pfam" id="PF03734">
    <property type="entry name" value="YkuD"/>
    <property type="match status" value="1"/>
</dbReference>
<dbReference type="AlphaFoldDB" id="A0A1S8TEB8"/>
<evidence type="ECO:0000256" key="4">
    <source>
        <dbReference type="ARBA" id="ARBA00022984"/>
    </source>
</evidence>
<sequence length="409" mass="46479">MEAKKNRSDNIIKYIIVFSITLLSLYLIFAVNIIKVSAKTLDEKSSSEYTLTLYEAGGIKEQINGVDIKLSYNSDQVYYDETLLNEAINKLLCLAGNSIFKSQDPTFVYENNTYTISKELYGNSINKNILYENITKAIKNKEKKINLEKLNCYEKPNFTSNSKEVIKAKDILNKYVSSRITYNYEGLVQVLDGYKIKDFISVDGNFQVILDETKIKNYVDNLANSYNSALGTSIPVNGGYYGNNHSWIIDSLEETKVLIQNIKNGQTVTKNPIYKQTSAANYFSNIGNTFVEIDMTKQHLWYYKDGYLVVDGDVVTGNVSNGTSTPEGVYKLYSKEKDTVLRGEDYASPVSFWMPFNKNIGLHDANWRIEFGSDIYINYGSHGCVNAPYYVAKTVYENINIGTFIICHY</sequence>
<dbReference type="UniPathway" id="UPA00219"/>
<comment type="caution">
    <text evidence="9">The sequence shown here is derived from an EMBL/GenBank/DDBJ whole genome shotgun (WGS) entry which is preliminary data.</text>
</comment>
<dbReference type="EMBL" id="LZZM01000179">
    <property type="protein sequence ID" value="OOM75972.1"/>
    <property type="molecule type" value="Genomic_DNA"/>
</dbReference>
<evidence type="ECO:0000256" key="2">
    <source>
        <dbReference type="ARBA" id="ARBA00022679"/>
    </source>
</evidence>
<dbReference type="InterPro" id="IPR038063">
    <property type="entry name" value="Transpep_catalytic_dom"/>
</dbReference>
<dbReference type="Proteomes" id="UP000190890">
    <property type="component" value="Unassembled WGS sequence"/>
</dbReference>
<dbReference type="STRING" id="29367.CLPUN_30090"/>